<dbReference type="Proteomes" id="UP001152797">
    <property type="component" value="Unassembled WGS sequence"/>
</dbReference>
<dbReference type="OrthoDB" id="341421at2759"/>
<evidence type="ECO:0000313" key="4">
    <source>
        <dbReference type="Proteomes" id="UP001152797"/>
    </source>
</evidence>
<dbReference type="Gene3D" id="3.90.1410.10">
    <property type="entry name" value="set domain protein methyltransferase, domain 1"/>
    <property type="match status" value="1"/>
</dbReference>
<dbReference type="EMBL" id="CAMXCT020001423">
    <property type="protein sequence ID" value="CAL1143323.1"/>
    <property type="molecule type" value="Genomic_DNA"/>
</dbReference>
<dbReference type="GO" id="GO:0016279">
    <property type="term" value="F:protein-lysine N-methyltransferase activity"/>
    <property type="evidence" value="ECO:0007669"/>
    <property type="project" value="TreeGrafter"/>
</dbReference>
<dbReference type="PROSITE" id="PS50280">
    <property type="entry name" value="SET"/>
    <property type="match status" value="1"/>
</dbReference>
<dbReference type="InterPro" id="IPR046341">
    <property type="entry name" value="SET_dom_sf"/>
</dbReference>
<dbReference type="InterPro" id="IPR050600">
    <property type="entry name" value="SETD3_SETD6_MTase"/>
</dbReference>
<evidence type="ECO:0000313" key="2">
    <source>
        <dbReference type="EMBL" id="CAI3989948.1"/>
    </source>
</evidence>
<evidence type="ECO:0000313" key="3">
    <source>
        <dbReference type="EMBL" id="CAL1143323.1"/>
    </source>
</evidence>
<evidence type="ECO:0000259" key="1">
    <source>
        <dbReference type="PROSITE" id="PS50280"/>
    </source>
</evidence>
<dbReference type="PANTHER" id="PTHR13271:SF151">
    <property type="entry name" value="SET DOMAIN-CONTAINING PROTEIN 4"/>
    <property type="match status" value="1"/>
</dbReference>
<dbReference type="EMBL" id="CAMXCT010001423">
    <property type="protein sequence ID" value="CAI3989948.1"/>
    <property type="molecule type" value="Genomic_DNA"/>
</dbReference>
<feature type="non-terminal residue" evidence="2">
    <location>
        <position position="419"/>
    </location>
</feature>
<dbReference type="Pfam" id="PF00856">
    <property type="entry name" value="SET"/>
    <property type="match status" value="1"/>
</dbReference>
<accession>A0A9P1CFX1</accession>
<dbReference type="InterPro" id="IPR001214">
    <property type="entry name" value="SET_dom"/>
</dbReference>
<dbReference type="EMBL" id="CAMXCT030001423">
    <property type="protein sequence ID" value="CAL4777260.1"/>
    <property type="molecule type" value="Genomic_DNA"/>
</dbReference>
<feature type="domain" description="SET" evidence="1">
    <location>
        <begin position="19"/>
        <end position="248"/>
    </location>
</feature>
<reference evidence="3" key="2">
    <citation type="submission" date="2024-04" db="EMBL/GenBank/DDBJ databases">
        <authorList>
            <person name="Chen Y."/>
            <person name="Shah S."/>
            <person name="Dougan E. K."/>
            <person name="Thang M."/>
            <person name="Chan C."/>
        </authorList>
    </citation>
    <scope>NUCLEOTIDE SEQUENCE [LARGE SCALE GENOMIC DNA]</scope>
</reference>
<sequence>MRRLAAAETLRRHLQRHGADLEEATLGPCEGPKGLGIYARRAIAKGEVVASVPRGLVLEAPLLGTAAPPSDTLLAAAAGGHGQWYDVLGSGSGRRSAVKLAQRLVEEEKKGQKSPWASYLHALPQPIPALHPLANAWPMELLRCSPFLARLYEEAEHCHAQCLSLAPESDKSDEQRFRRALSAVITRNFALQGPALALLPFLDFFNHRSAMRRGSIDWTCSFHERHGSVAMVADRFIAAGEELSFVYVSAPDAVLLVQYAMAPEVLGNLHNMAGVQVFPDDVGAVWEEKWRVLKQWGWNGHAPLLFTVPDALFPGAALRRLAELLAAEDCEAIAGVCAAAQSRGRRRRHSSSAAAVRLLLSWLQRARRRLAMPDVSIDSTHQELRRAVAAVVEGEARVLEVCLEQLETEALLAELKAVA</sequence>
<dbReference type="AlphaFoldDB" id="A0A9P1CFX1"/>
<name>A0A9P1CFX1_9DINO</name>
<reference evidence="2" key="1">
    <citation type="submission" date="2022-10" db="EMBL/GenBank/DDBJ databases">
        <authorList>
            <person name="Chen Y."/>
            <person name="Dougan E. K."/>
            <person name="Chan C."/>
            <person name="Rhodes N."/>
            <person name="Thang M."/>
        </authorList>
    </citation>
    <scope>NUCLEOTIDE SEQUENCE</scope>
</reference>
<protein>
    <recommendedName>
        <fullName evidence="1">SET domain-containing protein</fullName>
    </recommendedName>
</protein>
<dbReference type="SUPFAM" id="SSF82199">
    <property type="entry name" value="SET domain"/>
    <property type="match status" value="1"/>
</dbReference>
<gene>
    <name evidence="2" type="ORF">C1SCF055_LOCUS16973</name>
</gene>
<proteinExistence type="predicted"/>
<comment type="caution">
    <text evidence="2">The sequence shown here is derived from an EMBL/GenBank/DDBJ whole genome shotgun (WGS) entry which is preliminary data.</text>
</comment>
<dbReference type="PANTHER" id="PTHR13271">
    <property type="entry name" value="UNCHARACTERIZED PUTATIVE METHYLTRANSFERASE"/>
    <property type="match status" value="1"/>
</dbReference>
<dbReference type="CDD" id="cd10527">
    <property type="entry name" value="SET_LSMT"/>
    <property type="match status" value="1"/>
</dbReference>
<organism evidence="2">
    <name type="scientific">Cladocopium goreaui</name>
    <dbReference type="NCBI Taxonomy" id="2562237"/>
    <lineage>
        <taxon>Eukaryota</taxon>
        <taxon>Sar</taxon>
        <taxon>Alveolata</taxon>
        <taxon>Dinophyceae</taxon>
        <taxon>Suessiales</taxon>
        <taxon>Symbiodiniaceae</taxon>
        <taxon>Cladocopium</taxon>
    </lineage>
</organism>
<keyword evidence="4" id="KW-1185">Reference proteome</keyword>